<dbReference type="GO" id="GO:0005737">
    <property type="term" value="C:cytoplasm"/>
    <property type="evidence" value="ECO:0007669"/>
    <property type="project" value="TreeGrafter"/>
</dbReference>
<dbReference type="PANTHER" id="PTHR12064">
    <property type="entry name" value="METAL TRANSPORTER CNNM"/>
    <property type="match status" value="1"/>
</dbReference>
<dbReference type="InterPro" id="IPR046342">
    <property type="entry name" value="CBS_dom_sf"/>
</dbReference>
<dbReference type="InterPro" id="IPR002550">
    <property type="entry name" value="CNNM"/>
</dbReference>
<accession>A0AAD7XV49</accession>
<evidence type="ECO:0000259" key="6">
    <source>
        <dbReference type="PROSITE" id="PS51846"/>
    </source>
</evidence>
<feature type="domain" description="CNNM transmembrane" evidence="6">
    <location>
        <begin position="39"/>
        <end position="223"/>
    </location>
</feature>
<feature type="transmembrane region" description="Helical" evidence="4">
    <location>
        <begin position="43"/>
        <end position="68"/>
    </location>
</feature>
<feature type="transmembrane region" description="Helical" evidence="4">
    <location>
        <begin position="102"/>
        <end position="122"/>
    </location>
</feature>
<keyword evidence="2 4" id="KW-0812">Transmembrane</keyword>
<comment type="caution">
    <text evidence="7">The sequence shown here is derived from an EMBL/GenBank/DDBJ whole genome shotgun (WGS) entry which is preliminary data.</text>
</comment>
<keyword evidence="5" id="KW-0732">Signal</keyword>
<dbReference type="GO" id="GO:0010960">
    <property type="term" value="P:magnesium ion homeostasis"/>
    <property type="evidence" value="ECO:0007669"/>
    <property type="project" value="InterPro"/>
</dbReference>
<evidence type="ECO:0000256" key="1">
    <source>
        <dbReference type="ARBA" id="ARBA00022737"/>
    </source>
</evidence>
<feature type="chain" id="PRO_5042259715" description="CNNM transmembrane domain-containing protein" evidence="5">
    <location>
        <begin position="28"/>
        <end position="470"/>
    </location>
</feature>
<evidence type="ECO:0000256" key="3">
    <source>
        <dbReference type="SAM" id="MobiDB-lite"/>
    </source>
</evidence>
<feature type="region of interest" description="Disordered" evidence="3">
    <location>
        <begin position="351"/>
        <end position="381"/>
    </location>
</feature>
<protein>
    <recommendedName>
        <fullName evidence="6">CNNM transmembrane domain-containing protein</fullName>
    </recommendedName>
</protein>
<evidence type="ECO:0000256" key="4">
    <source>
        <dbReference type="SAM" id="Phobius"/>
    </source>
</evidence>
<keyword evidence="1" id="KW-0677">Repeat</keyword>
<dbReference type="RefSeq" id="XP_058340508.1">
    <property type="nucleotide sequence ID" value="XM_058488685.1"/>
</dbReference>
<dbReference type="AlphaFoldDB" id="A0AAD7XV49"/>
<feature type="transmembrane region" description="Helical" evidence="4">
    <location>
        <begin position="128"/>
        <end position="147"/>
    </location>
</feature>
<gene>
    <name evidence="7" type="ORF">O0I10_008683</name>
</gene>
<keyword evidence="2 4" id="KW-0472">Membrane</keyword>
<dbReference type="GO" id="GO:0030026">
    <property type="term" value="P:intracellular manganese ion homeostasis"/>
    <property type="evidence" value="ECO:0007669"/>
    <property type="project" value="TreeGrafter"/>
</dbReference>
<proteinExistence type="predicted"/>
<name>A0AAD7XV49_9FUNG</name>
<sequence length="470" mass="51310">MLSTIRSTALRIWLFTLAFSSIHVTLAVEEENDTNIDVKSPAFWGQIVAIIALVICSGIVAGLTLGLMSQDTTNLSILAAAGTPKQRKHASRIMPIRKNGHLVLTTLLLTNTVLNETLPVLFDGLFGKGYIAVVGSTVLIVIFSEILPQAICSRHGLAVGAFFAIPVRILMLIWFIIAWPIAKLLDLLLGKHQGFMYGVSELAELIHLHSKDSDAHGPLENDTVEILRNTLQLSEKTASDIVDSSRQRYMLHEDTQLDMETMNDILKNGCTAVPIYNDVPDCKKPSIIGVLHTKSLTALNVKDKTPLSKLNLESILYVPSSTPAMALLRMLQNETSQMAVVYQPCQCTASSASSTQERPQSSRSSSSSSSSSSSHQDAHTFRHYPSSCENVSELPSPDAILALVTLQDVLAKIMTNPTKDDGTFCGVLVHCPYSESSSIENRRPNNTSMDTVWMSQQRISNRTSSSSTVV</sequence>
<evidence type="ECO:0000313" key="8">
    <source>
        <dbReference type="Proteomes" id="UP001234581"/>
    </source>
</evidence>
<dbReference type="Gene3D" id="3.10.580.10">
    <property type="entry name" value="CBS-domain"/>
    <property type="match status" value="1"/>
</dbReference>
<feature type="signal peptide" evidence="5">
    <location>
        <begin position="1"/>
        <end position="27"/>
    </location>
</feature>
<organism evidence="7 8">
    <name type="scientific">Lichtheimia ornata</name>
    <dbReference type="NCBI Taxonomy" id="688661"/>
    <lineage>
        <taxon>Eukaryota</taxon>
        <taxon>Fungi</taxon>
        <taxon>Fungi incertae sedis</taxon>
        <taxon>Mucoromycota</taxon>
        <taxon>Mucoromycotina</taxon>
        <taxon>Mucoromycetes</taxon>
        <taxon>Mucorales</taxon>
        <taxon>Lichtheimiaceae</taxon>
        <taxon>Lichtheimia</taxon>
    </lineage>
</organism>
<dbReference type="EMBL" id="JARTCD010000047">
    <property type="protein sequence ID" value="KAJ8655595.1"/>
    <property type="molecule type" value="Genomic_DNA"/>
</dbReference>
<evidence type="ECO:0000313" key="7">
    <source>
        <dbReference type="EMBL" id="KAJ8655595.1"/>
    </source>
</evidence>
<dbReference type="PANTHER" id="PTHR12064:SF97">
    <property type="entry name" value="METAL TRANSPORTER CNNM-5"/>
    <property type="match status" value="1"/>
</dbReference>
<evidence type="ECO:0000256" key="2">
    <source>
        <dbReference type="PROSITE-ProRule" id="PRU01193"/>
    </source>
</evidence>
<dbReference type="GeneID" id="83216090"/>
<keyword evidence="2 4" id="KW-1133">Transmembrane helix</keyword>
<dbReference type="SUPFAM" id="SSF54631">
    <property type="entry name" value="CBS-domain pair"/>
    <property type="match status" value="1"/>
</dbReference>
<dbReference type="Proteomes" id="UP001234581">
    <property type="component" value="Unassembled WGS sequence"/>
</dbReference>
<dbReference type="GO" id="GO:0016020">
    <property type="term" value="C:membrane"/>
    <property type="evidence" value="ECO:0007669"/>
    <property type="project" value="UniProtKB-UniRule"/>
</dbReference>
<dbReference type="InterPro" id="IPR045095">
    <property type="entry name" value="ACDP"/>
</dbReference>
<feature type="compositionally biased region" description="Low complexity" evidence="3">
    <location>
        <begin position="361"/>
        <end position="374"/>
    </location>
</feature>
<dbReference type="PROSITE" id="PS51846">
    <property type="entry name" value="CNNM"/>
    <property type="match status" value="1"/>
</dbReference>
<keyword evidence="8" id="KW-1185">Reference proteome</keyword>
<reference evidence="7 8" key="1">
    <citation type="submission" date="2023-03" db="EMBL/GenBank/DDBJ databases">
        <title>Genome sequence of Lichtheimia ornata CBS 291.66.</title>
        <authorList>
            <person name="Mohabir J.T."/>
            <person name="Shea T.P."/>
            <person name="Kurbessoian T."/>
            <person name="Berby B."/>
            <person name="Fontaine J."/>
            <person name="Livny J."/>
            <person name="Gnirke A."/>
            <person name="Stajich J.E."/>
            <person name="Cuomo C.A."/>
        </authorList>
    </citation>
    <scope>NUCLEOTIDE SEQUENCE [LARGE SCALE GENOMIC DNA]</scope>
    <source>
        <strain evidence="7">CBS 291.66</strain>
    </source>
</reference>
<dbReference type="Pfam" id="PF01595">
    <property type="entry name" value="CNNM"/>
    <property type="match status" value="1"/>
</dbReference>
<evidence type="ECO:0000256" key="5">
    <source>
        <dbReference type="SAM" id="SignalP"/>
    </source>
</evidence>
<feature type="transmembrane region" description="Helical" evidence="4">
    <location>
        <begin position="159"/>
        <end position="182"/>
    </location>
</feature>